<evidence type="ECO:0000313" key="2">
    <source>
        <dbReference type="Proteomes" id="UP000070260"/>
    </source>
</evidence>
<dbReference type="AlphaFoldDB" id="A0A140GR24"/>
<dbReference type="PATRIC" id="fig|1502.177.peg.3273"/>
<dbReference type="EMBL" id="CP013615">
    <property type="protein sequence ID" value="AMN30983.1"/>
    <property type="molecule type" value="Genomic_DNA"/>
</dbReference>
<geneLocation type="plasmid" evidence="1 2">
    <name>pJFP838A</name>
</geneLocation>
<organism evidence="1 2">
    <name type="scientific">Clostridium perfringens</name>
    <dbReference type="NCBI Taxonomy" id="1502"/>
    <lineage>
        <taxon>Bacteria</taxon>
        <taxon>Bacillati</taxon>
        <taxon>Bacillota</taxon>
        <taxon>Clostridia</taxon>
        <taxon>Eubacteriales</taxon>
        <taxon>Clostridiaceae</taxon>
        <taxon>Clostridium</taxon>
    </lineage>
</organism>
<evidence type="ECO:0000313" key="1">
    <source>
        <dbReference type="EMBL" id="AMN30983.1"/>
    </source>
</evidence>
<gene>
    <name evidence="1" type="ORF">JFP838_pA0067</name>
</gene>
<keyword evidence="1" id="KW-0614">Plasmid</keyword>
<reference evidence="1 2" key="1">
    <citation type="journal article" date="2016" name="PLoS ONE">
        <title>Plasmid Characterization and Chromosome Analysis of Two netF+ Clostridium perfringens Isolates Associated with Foal and Canine Necrotizing Enteritis.</title>
        <authorList>
            <person name="Mehdizadeh Gohari I."/>
            <person name="Kropinski A.M."/>
            <person name="Weese S.J."/>
            <person name="Parreira V.R."/>
            <person name="Whitehead A.E."/>
            <person name="Boerlin P."/>
            <person name="Prescott J.F."/>
        </authorList>
    </citation>
    <scope>NUCLEOTIDE SEQUENCE [LARGE SCALE GENOMIC DNA]</scope>
    <source>
        <strain evidence="1 2">JP838</strain>
        <plasmid evidence="2">Plasmid pJFP838A</plasmid>
    </source>
</reference>
<dbReference type="RefSeq" id="WP_061429591.1">
    <property type="nucleotide sequence ID" value="NZ_CATNZX010000001.1"/>
</dbReference>
<sequence length="254" mass="30142">MNKIDELFESKCEKFFELKRNFDFIKGDTLKECFYQALKEEFFIDDEGIELFEMVGAGFASDNDKIKNTIKEKGVFKIKDCLQKSFISRFCNDFDNSISFLCNKENYSSYEDNYTKIEKNDDLQIICISKFIGVKASELDKFEFENDIFIDTYFQKVMKYYINSNVASTISDIKDKIGLNTLFYFSKTQSKQYLGEKVFYFTLNVEFKYSELINVGEFDGEKYLISKLKDMFKFIDKIIYKSESIFDDYSYTLF</sequence>
<proteinExistence type="predicted"/>
<name>A0A140GR24_CLOPF</name>
<dbReference type="Proteomes" id="UP000070260">
    <property type="component" value="Plasmid pJFP838A"/>
</dbReference>
<accession>A0A140GR24</accession>
<protein>
    <submittedName>
        <fullName evidence="1">Uncharacterized protein</fullName>
    </submittedName>
</protein>